<dbReference type="STRING" id="872965.SE16_13315"/>
<dbReference type="InParanoid" id="A0A0M9UCK2"/>
<keyword evidence="3" id="KW-1185">Reference proteome</keyword>
<dbReference type="InterPro" id="IPR023198">
    <property type="entry name" value="PGP-like_dom2"/>
</dbReference>
<dbReference type="SUPFAM" id="SSF56784">
    <property type="entry name" value="HAD-like"/>
    <property type="match status" value="1"/>
</dbReference>
<dbReference type="AlphaFoldDB" id="A0A0M9UCK2"/>
<evidence type="ECO:0008006" key="5">
    <source>
        <dbReference type="Google" id="ProtNLM"/>
    </source>
</evidence>
<name>A0A0M9UCK2_9CHLR</name>
<dbReference type="PANTHER" id="PTHR43434">
    <property type="entry name" value="PHOSPHOGLYCOLATE PHOSPHATASE"/>
    <property type="match status" value="1"/>
</dbReference>
<dbReference type="Proteomes" id="UP000037784">
    <property type="component" value="Unassembled WGS sequence"/>
</dbReference>
<evidence type="ECO:0000313" key="1">
    <source>
        <dbReference type="EMBL" id="GAP63028.1"/>
    </source>
</evidence>
<reference evidence="3" key="3">
    <citation type="submission" date="2015-08" db="EMBL/GenBank/DDBJ databases">
        <title>Draft Genome Sequence of a Heterotrophic Facultative Anaerobic Bacterium Ardenticatena maritima Strain 110S.</title>
        <authorList>
            <person name="Kawaichi S."/>
            <person name="Yoshida T."/>
            <person name="Sako Y."/>
            <person name="Nakamura R."/>
        </authorList>
    </citation>
    <scope>NUCLEOTIDE SEQUENCE [LARGE SCALE GENOMIC DNA]</scope>
    <source>
        <strain evidence="3">110S</strain>
    </source>
</reference>
<accession>A0A0M9UCK2</accession>
<dbReference type="EMBL" id="BBZA01000106">
    <property type="protein sequence ID" value="GAP63028.1"/>
    <property type="molecule type" value="Genomic_DNA"/>
</dbReference>
<protein>
    <recommendedName>
        <fullName evidence="5">Phosphoglycolate phosphatase</fullName>
    </recommendedName>
</protein>
<organism evidence="1 3">
    <name type="scientific">Ardenticatena maritima</name>
    <dbReference type="NCBI Taxonomy" id="872965"/>
    <lineage>
        <taxon>Bacteria</taxon>
        <taxon>Bacillati</taxon>
        <taxon>Chloroflexota</taxon>
        <taxon>Ardenticatenia</taxon>
        <taxon>Ardenticatenales</taxon>
        <taxon>Ardenticatenaceae</taxon>
        <taxon>Ardenticatena</taxon>
    </lineage>
</organism>
<proteinExistence type="predicted"/>
<evidence type="ECO:0000313" key="4">
    <source>
        <dbReference type="Proteomes" id="UP000050502"/>
    </source>
</evidence>
<evidence type="ECO:0000313" key="3">
    <source>
        <dbReference type="Proteomes" id="UP000037784"/>
    </source>
</evidence>
<dbReference type="GO" id="GO:0006281">
    <property type="term" value="P:DNA repair"/>
    <property type="evidence" value="ECO:0007669"/>
    <property type="project" value="TreeGrafter"/>
</dbReference>
<reference evidence="2 4" key="2">
    <citation type="submission" date="2015-07" db="EMBL/GenBank/DDBJ databases">
        <title>Whole genome sequence of Ardenticatena maritima DSM 23922.</title>
        <authorList>
            <person name="Hemp J."/>
            <person name="Ward L.M."/>
            <person name="Pace L.A."/>
            <person name="Fischer W.W."/>
        </authorList>
    </citation>
    <scope>NUCLEOTIDE SEQUENCE [LARGE SCALE GENOMIC DNA]</scope>
    <source>
        <strain evidence="2 4">110S</strain>
    </source>
</reference>
<dbReference type="InterPro" id="IPR036412">
    <property type="entry name" value="HAD-like_sf"/>
</dbReference>
<comment type="caution">
    <text evidence="1">The sequence shown here is derived from an EMBL/GenBank/DDBJ whole genome shotgun (WGS) entry which is preliminary data.</text>
</comment>
<sequence>MKLILFDIDKTILDAHGAGRRALERTLLHILGHTAGLDQVAFGGKTDPMIVREALALGGLPSADVPHLSRQILRHYPGELAREFAATPANRRITVLPGARTLIETLSKRDDVLLGLLTGNLEACAWLKLQVAHLHTFFTFGAFGDDGETRDDLPTVALQRAWEESEHHFKAADVILIGDTPRDVRCAHIIGGRSLAVATGPFNAEALRAAGADIVLPSLADTEQVMQALGLAEPPQAE</sequence>
<evidence type="ECO:0000313" key="2">
    <source>
        <dbReference type="EMBL" id="KPL86307.1"/>
    </source>
</evidence>
<dbReference type="RefSeq" id="WP_054492899.1">
    <property type="nucleotide sequence ID" value="NZ_BBZA01000106.1"/>
</dbReference>
<dbReference type="Gene3D" id="3.40.50.1000">
    <property type="entry name" value="HAD superfamily/HAD-like"/>
    <property type="match status" value="1"/>
</dbReference>
<dbReference type="EMBL" id="LGKN01000009">
    <property type="protein sequence ID" value="KPL86307.1"/>
    <property type="molecule type" value="Genomic_DNA"/>
</dbReference>
<dbReference type="Pfam" id="PF12710">
    <property type="entry name" value="HAD"/>
    <property type="match status" value="1"/>
</dbReference>
<dbReference type="InterPro" id="IPR050155">
    <property type="entry name" value="HAD-like_hydrolase_sf"/>
</dbReference>
<dbReference type="InterPro" id="IPR023214">
    <property type="entry name" value="HAD_sf"/>
</dbReference>
<dbReference type="GO" id="GO:0008967">
    <property type="term" value="F:phosphoglycolate phosphatase activity"/>
    <property type="evidence" value="ECO:0007669"/>
    <property type="project" value="TreeGrafter"/>
</dbReference>
<dbReference type="OrthoDB" id="9781769at2"/>
<dbReference type="Proteomes" id="UP000050502">
    <property type="component" value="Unassembled WGS sequence"/>
</dbReference>
<gene>
    <name evidence="1" type="ORF">ARMA_1451</name>
    <name evidence="2" type="ORF">SE16_13315</name>
</gene>
<dbReference type="PANTHER" id="PTHR43434:SF1">
    <property type="entry name" value="PHOSPHOGLYCOLATE PHOSPHATASE"/>
    <property type="match status" value="1"/>
</dbReference>
<reference evidence="1 3" key="1">
    <citation type="journal article" date="2015" name="Genome Announc.">
        <title>Draft Genome Sequence of a Heterotrophic Facultative Anaerobic Thermophilic Bacterium, Ardenticatena maritima Strain 110ST.</title>
        <authorList>
            <person name="Kawaichi S."/>
            <person name="Yoshida T."/>
            <person name="Sako Y."/>
            <person name="Nakamura R."/>
        </authorList>
    </citation>
    <scope>NUCLEOTIDE SEQUENCE [LARGE SCALE GENOMIC DNA]</scope>
    <source>
        <strain evidence="1 3">110S</strain>
    </source>
</reference>
<dbReference type="Gene3D" id="1.10.150.240">
    <property type="entry name" value="Putative phosphatase, domain 2"/>
    <property type="match status" value="1"/>
</dbReference>